<dbReference type="CDD" id="cd00060">
    <property type="entry name" value="FHA"/>
    <property type="match status" value="1"/>
</dbReference>
<name>A0A6I2KX02_9BURK</name>
<reference evidence="4 5" key="1">
    <citation type="submission" date="2019-11" db="EMBL/GenBank/DDBJ databases">
        <title>Novel species isolated from a subtropical stream in China.</title>
        <authorList>
            <person name="Lu H."/>
        </authorList>
    </citation>
    <scope>NUCLEOTIDE SEQUENCE [LARGE SCALE GENOMIC DNA]</scope>
    <source>
        <strain evidence="4 5">FT80W</strain>
    </source>
</reference>
<feature type="transmembrane region" description="Helical" evidence="2">
    <location>
        <begin position="146"/>
        <end position="171"/>
    </location>
</feature>
<feature type="region of interest" description="Disordered" evidence="1">
    <location>
        <begin position="308"/>
        <end position="332"/>
    </location>
</feature>
<dbReference type="InterPro" id="IPR008984">
    <property type="entry name" value="SMAD_FHA_dom_sf"/>
</dbReference>
<dbReference type="SUPFAM" id="SSF49879">
    <property type="entry name" value="SMAD/FHA domain"/>
    <property type="match status" value="1"/>
</dbReference>
<sequence length="332" mass="36078">MKAPYFVEILARNGDVLHRHKVAQLPIRIGRSYDNEIILDDAHSAASHAIVETDQHNQVVMRDLGSKNGTVHKGRRQNSLTLDGDTVVRLGHTRLRVRGADFPVAPEIADTTMHSWEGATPATIGLVLIAVFSCLETWLSDVEPFALIRYLLVLASSLAAGLLWAGVWALANRLFGSHARIGRHLFILGSALAVVGVWRAGSAVLAYAWSWESLTRYGNLVTLGIACGMVFFHLITIKPHHPRRFLITATVMLLAGSGLMVMTNLQGTGRAADELYMSVLLPPEVRQSEDRSVDQFLANAGKLKAALDAARTQDVKDGATGADDDDEDTGSD</sequence>
<evidence type="ECO:0000259" key="3">
    <source>
        <dbReference type="PROSITE" id="PS50006"/>
    </source>
</evidence>
<keyword evidence="2" id="KW-1133">Transmembrane helix</keyword>
<dbReference type="AlphaFoldDB" id="A0A6I2KX02"/>
<evidence type="ECO:0000313" key="4">
    <source>
        <dbReference type="EMBL" id="MRW88944.1"/>
    </source>
</evidence>
<feature type="transmembrane region" description="Helical" evidence="2">
    <location>
        <begin position="122"/>
        <end position="140"/>
    </location>
</feature>
<keyword evidence="2" id="KW-0472">Membrane</keyword>
<feature type="transmembrane region" description="Helical" evidence="2">
    <location>
        <begin position="217"/>
        <end position="237"/>
    </location>
</feature>
<dbReference type="InterPro" id="IPR032030">
    <property type="entry name" value="YscD_cytoplasmic_dom"/>
</dbReference>
<evidence type="ECO:0000313" key="5">
    <source>
        <dbReference type="Proteomes" id="UP000433309"/>
    </source>
</evidence>
<gene>
    <name evidence="4" type="ORF">GJ699_03000</name>
</gene>
<dbReference type="EMBL" id="WKJK01000002">
    <property type="protein sequence ID" value="MRW88944.1"/>
    <property type="molecule type" value="Genomic_DNA"/>
</dbReference>
<feature type="compositionally biased region" description="Acidic residues" evidence="1">
    <location>
        <begin position="322"/>
        <end position="332"/>
    </location>
</feature>
<proteinExistence type="predicted"/>
<evidence type="ECO:0000256" key="2">
    <source>
        <dbReference type="SAM" id="Phobius"/>
    </source>
</evidence>
<dbReference type="InterPro" id="IPR000253">
    <property type="entry name" value="FHA_dom"/>
</dbReference>
<feature type="domain" description="FHA" evidence="3">
    <location>
        <begin position="27"/>
        <end position="77"/>
    </location>
</feature>
<keyword evidence="5" id="KW-1185">Reference proteome</keyword>
<organism evidence="4 5">
    <name type="scientific">Duganella guangzhouensis</name>
    <dbReference type="NCBI Taxonomy" id="2666084"/>
    <lineage>
        <taxon>Bacteria</taxon>
        <taxon>Pseudomonadati</taxon>
        <taxon>Pseudomonadota</taxon>
        <taxon>Betaproteobacteria</taxon>
        <taxon>Burkholderiales</taxon>
        <taxon>Oxalobacteraceae</taxon>
        <taxon>Telluria group</taxon>
        <taxon>Duganella</taxon>
    </lineage>
</organism>
<accession>A0A6I2KX02</accession>
<dbReference type="Pfam" id="PF16697">
    <property type="entry name" value="Yop-YscD_cpl"/>
    <property type="match status" value="1"/>
</dbReference>
<feature type="transmembrane region" description="Helical" evidence="2">
    <location>
        <begin position="183"/>
        <end position="211"/>
    </location>
</feature>
<dbReference type="RefSeq" id="WP_154373011.1">
    <property type="nucleotide sequence ID" value="NZ_WKJK01000002.1"/>
</dbReference>
<dbReference type="Proteomes" id="UP000433309">
    <property type="component" value="Unassembled WGS sequence"/>
</dbReference>
<dbReference type="Gene3D" id="2.60.200.20">
    <property type="match status" value="1"/>
</dbReference>
<protein>
    <submittedName>
        <fullName evidence="4">FHA domain-containing protein</fullName>
    </submittedName>
</protein>
<dbReference type="PROSITE" id="PS50006">
    <property type="entry name" value="FHA_DOMAIN"/>
    <property type="match status" value="1"/>
</dbReference>
<keyword evidence="2" id="KW-0812">Transmembrane</keyword>
<feature type="transmembrane region" description="Helical" evidence="2">
    <location>
        <begin position="244"/>
        <end position="262"/>
    </location>
</feature>
<evidence type="ECO:0000256" key="1">
    <source>
        <dbReference type="SAM" id="MobiDB-lite"/>
    </source>
</evidence>
<comment type="caution">
    <text evidence="4">The sequence shown here is derived from an EMBL/GenBank/DDBJ whole genome shotgun (WGS) entry which is preliminary data.</text>
</comment>